<dbReference type="InterPro" id="IPR015424">
    <property type="entry name" value="PyrdxlP-dep_Trfase"/>
</dbReference>
<dbReference type="GO" id="GO:0019752">
    <property type="term" value="P:carboxylic acid metabolic process"/>
    <property type="evidence" value="ECO:0007669"/>
    <property type="project" value="InterPro"/>
</dbReference>
<dbReference type="GO" id="GO:0016831">
    <property type="term" value="F:carboxy-lyase activity"/>
    <property type="evidence" value="ECO:0007669"/>
    <property type="project" value="UniProtKB-KW"/>
</dbReference>
<dbReference type="Gene3D" id="3.40.640.10">
    <property type="entry name" value="Type I PLP-dependent aspartate aminotransferase-like (Major domain)"/>
    <property type="match status" value="1"/>
</dbReference>
<accession>A0A1R3R6P4</accession>
<dbReference type="InterPro" id="IPR015422">
    <property type="entry name" value="PyrdxlP-dep_Trfase_small"/>
</dbReference>
<evidence type="ECO:0000256" key="6">
    <source>
        <dbReference type="PIRSR" id="PIRSR602129-50"/>
    </source>
</evidence>
<dbReference type="InterPro" id="IPR015421">
    <property type="entry name" value="PyrdxlP-dep_Trfase_major"/>
</dbReference>
<dbReference type="OMA" id="TEETHFC"/>
<evidence type="ECO:0000313" key="9">
    <source>
        <dbReference type="Proteomes" id="UP000188318"/>
    </source>
</evidence>
<keyword evidence="5 7" id="KW-0456">Lyase</keyword>
<gene>
    <name evidence="8" type="ORF">ASPCADRAFT_401029</name>
</gene>
<keyword evidence="4 6" id="KW-0663">Pyridoxal phosphate</keyword>
<dbReference type="AlphaFoldDB" id="A0A1R3R6P4"/>
<dbReference type="VEuPathDB" id="FungiDB:ASPCADRAFT_401029"/>
<feature type="modified residue" description="N6-(pyridoxal phosphate)lysine" evidence="6">
    <location>
        <position position="285"/>
    </location>
</feature>
<evidence type="ECO:0000313" key="8">
    <source>
        <dbReference type="EMBL" id="OOF90141.1"/>
    </source>
</evidence>
<dbReference type="Proteomes" id="UP000188318">
    <property type="component" value="Unassembled WGS sequence"/>
</dbReference>
<comment type="similarity">
    <text evidence="2 7">Belongs to the group II decarboxylase family.</text>
</comment>
<organism evidence="8 9">
    <name type="scientific">Aspergillus carbonarius (strain ITEM 5010)</name>
    <dbReference type="NCBI Taxonomy" id="602072"/>
    <lineage>
        <taxon>Eukaryota</taxon>
        <taxon>Fungi</taxon>
        <taxon>Dikarya</taxon>
        <taxon>Ascomycota</taxon>
        <taxon>Pezizomycotina</taxon>
        <taxon>Eurotiomycetes</taxon>
        <taxon>Eurotiomycetidae</taxon>
        <taxon>Eurotiales</taxon>
        <taxon>Aspergillaceae</taxon>
        <taxon>Aspergillus</taxon>
        <taxon>Aspergillus subgen. Circumdati</taxon>
    </lineage>
</organism>
<evidence type="ECO:0000256" key="2">
    <source>
        <dbReference type="ARBA" id="ARBA00009533"/>
    </source>
</evidence>
<dbReference type="InterPro" id="IPR021115">
    <property type="entry name" value="Pyridoxal-P_BS"/>
</dbReference>
<evidence type="ECO:0000256" key="4">
    <source>
        <dbReference type="ARBA" id="ARBA00022898"/>
    </source>
</evidence>
<dbReference type="Gene3D" id="3.90.1150.10">
    <property type="entry name" value="Aspartate Aminotransferase, domain 1"/>
    <property type="match status" value="1"/>
</dbReference>
<evidence type="ECO:0000256" key="3">
    <source>
        <dbReference type="ARBA" id="ARBA00022793"/>
    </source>
</evidence>
<reference evidence="9" key="1">
    <citation type="journal article" date="2017" name="Genome Biol.">
        <title>Comparative genomics reveals high biological diversity and specific adaptations in the industrially and medically important fungal genus Aspergillus.</title>
        <authorList>
            <person name="de Vries R.P."/>
            <person name="Riley R."/>
            <person name="Wiebenga A."/>
            <person name="Aguilar-Osorio G."/>
            <person name="Amillis S."/>
            <person name="Uchima C.A."/>
            <person name="Anderluh G."/>
            <person name="Asadollahi M."/>
            <person name="Askin M."/>
            <person name="Barry K."/>
            <person name="Battaglia E."/>
            <person name="Bayram O."/>
            <person name="Benocci T."/>
            <person name="Braus-Stromeyer S.A."/>
            <person name="Caldana C."/>
            <person name="Canovas D."/>
            <person name="Cerqueira G.C."/>
            <person name="Chen F."/>
            <person name="Chen W."/>
            <person name="Choi C."/>
            <person name="Clum A."/>
            <person name="Dos Santos R.A."/>
            <person name="Damasio A.R."/>
            <person name="Diallinas G."/>
            <person name="Emri T."/>
            <person name="Fekete E."/>
            <person name="Flipphi M."/>
            <person name="Freyberg S."/>
            <person name="Gallo A."/>
            <person name="Gournas C."/>
            <person name="Habgood R."/>
            <person name="Hainaut M."/>
            <person name="Harispe M.L."/>
            <person name="Henrissat B."/>
            <person name="Hilden K.S."/>
            <person name="Hope R."/>
            <person name="Hossain A."/>
            <person name="Karabika E."/>
            <person name="Karaffa L."/>
            <person name="Karanyi Z."/>
            <person name="Krasevec N."/>
            <person name="Kuo A."/>
            <person name="Kusch H."/>
            <person name="LaButti K."/>
            <person name="Lagendijk E.L."/>
            <person name="Lapidus A."/>
            <person name="Levasseur A."/>
            <person name="Lindquist E."/>
            <person name="Lipzen A."/>
            <person name="Logrieco A.F."/>
            <person name="MacCabe A."/>
            <person name="Maekelae M.R."/>
            <person name="Malavazi I."/>
            <person name="Melin P."/>
            <person name="Meyer V."/>
            <person name="Mielnichuk N."/>
            <person name="Miskei M."/>
            <person name="Molnar A.P."/>
            <person name="Mule G."/>
            <person name="Ngan C.Y."/>
            <person name="Orejas M."/>
            <person name="Orosz E."/>
            <person name="Ouedraogo J.P."/>
            <person name="Overkamp K.M."/>
            <person name="Park H.-S."/>
            <person name="Perrone G."/>
            <person name="Piumi F."/>
            <person name="Punt P.J."/>
            <person name="Ram A.F."/>
            <person name="Ramon A."/>
            <person name="Rauscher S."/>
            <person name="Record E."/>
            <person name="Riano-Pachon D.M."/>
            <person name="Robert V."/>
            <person name="Roehrig J."/>
            <person name="Ruller R."/>
            <person name="Salamov A."/>
            <person name="Salih N.S."/>
            <person name="Samson R.A."/>
            <person name="Sandor E."/>
            <person name="Sanguinetti M."/>
            <person name="Schuetze T."/>
            <person name="Sepcic K."/>
            <person name="Shelest E."/>
            <person name="Sherlock G."/>
            <person name="Sophianopoulou V."/>
            <person name="Squina F.M."/>
            <person name="Sun H."/>
            <person name="Susca A."/>
            <person name="Todd R.B."/>
            <person name="Tsang A."/>
            <person name="Unkles S.E."/>
            <person name="van de Wiele N."/>
            <person name="van Rossen-Uffink D."/>
            <person name="Oliveira J.V."/>
            <person name="Vesth T.C."/>
            <person name="Visser J."/>
            <person name="Yu J.-H."/>
            <person name="Zhou M."/>
            <person name="Andersen M.R."/>
            <person name="Archer D.B."/>
            <person name="Baker S.E."/>
            <person name="Benoit I."/>
            <person name="Brakhage A.A."/>
            <person name="Braus G.H."/>
            <person name="Fischer R."/>
            <person name="Frisvad J.C."/>
            <person name="Goldman G.H."/>
            <person name="Houbraken J."/>
            <person name="Oakley B."/>
            <person name="Pocsi I."/>
            <person name="Scazzocchio C."/>
            <person name="Seiboth B."/>
            <person name="vanKuyk P.A."/>
            <person name="Wortman J."/>
            <person name="Dyer P.S."/>
            <person name="Grigoriev I.V."/>
        </authorList>
    </citation>
    <scope>NUCLEOTIDE SEQUENCE [LARGE SCALE GENOMIC DNA]</scope>
    <source>
        <strain evidence="9">ITEM 5010</strain>
    </source>
</reference>
<dbReference type="PROSITE" id="PS00392">
    <property type="entry name" value="DDC_GAD_HDC_YDC"/>
    <property type="match status" value="1"/>
</dbReference>
<sequence>MEKTVWDIFQELPGIVEEHKLFCDSVNIINRPTREELANLSKSFPSDKGRSLENVFRDTEEILSHRFSTGHPRFFALVPSPASPLSWLGDALSTAFNNYAGSSESGAGVSAIEDSIIRWVAERFGMPPSAGGQFVSGASIACLTALTVARDQLVEDDMRTKAVAYLSDETHFCVAKALRITGLLEHQIRTVPCNAKFQMDPDRLRSTIAQDIKDGLKPYVVVATCGTTSTGSIDPMDTIADIAKEYNMWMHVDAAYGGSVAFCESHRKLMQGLGRADSVAWDPHKWLFQTLGCSLVVFKEKSHPAKSFAATAHFLRDLEDAGSQNPYNYGIELSRPARHMRLWFSLQILGTDKIDQMISRGFELANLVENEIRKLADWEIITPNALAVLNFRFIPKDMNADDVDRINGLISKELCVQNIAAVFTTCINGVVCLRMCTINPRTTDNDIRDVINALDQNAQGISRRFTRTDLCCFCEIARITLQSFKSKPFADQST</sequence>
<name>A0A1R3R6P4_ASPC5</name>
<keyword evidence="3" id="KW-0210">Decarboxylase</keyword>
<comment type="cofactor">
    <cofactor evidence="1 6 7">
        <name>pyridoxal 5'-phosphate</name>
        <dbReference type="ChEBI" id="CHEBI:597326"/>
    </cofactor>
</comment>
<evidence type="ECO:0000256" key="7">
    <source>
        <dbReference type="RuleBase" id="RU000382"/>
    </source>
</evidence>
<proteinExistence type="inferred from homology"/>
<dbReference type="EMBL" id="KV907582">
    <property type="protein sequence ID" value="OOF90141.1"/>
    <property type="molecule type" value="Genomic_DNA"/>
</dbReference>
<keyword evidence="9" id="KW-1185">Reference proteome</keyword>
<dbReference type="PANTHER" id="PTHR11999">
    <property type="entry name" value="GROUP II PYRIDOXAL-5-PHOSPHATE DECARBOXYLASE"/>
    <property type="match status" value="1"/>
</dbReference>
<dbReference type="Gene3D" id="3.90.1150.170">
    <property type="match status" value="1"/>
</dbReference>
<dbReference type="STRING" id="602072.A0A1R3R6P4"/>
<dbReference type="Pfam" id="PF00282">
    <property type="entry name" value="Pyridoxal_deC"/>
    <property type="match status" value="1"/>
</dbReference>
<dbReference type="GO" id="GO:0030170">
    <property type="term" value="F:pyridoxal phosphate binding"/>
    <property type="evidence" value="ECO:0007669"/>
    <property type="project" value="InterPro"/>
</dbReference>
<dbReference type="OrthoDB" id="2161780at2759"/>
<dbReference type="InterPro" id="IPR010977">
    <property type="entry name" value="Aromatic_deC"/>
</dbReference>
<protein>
    <submittedName>
        <fullName evidence="8">Uncharacterized protein</fullName>
    </submittedName>
</protein>
<dbReference type="InterPro" id="IPR002129">
    <property type="entry name" value="PyrdxlP-dep_de-COase"/>
</dbReference>
<dbReference type="PANTHER" id="PTHR11999:SF70">
    <property type="entry name" value="MIP05841P"/>
    <property type="match status" value="1"/>
</dbReference>
<evidence type="ECO:0000256" key="5">
    <source>
        <dbReference type="ARBA" id="ARBA00023239"/>
    </source>
</evidence>
<evidence type="ECO:0000256" key="1">
    <source>
        <dbReference type="ARBA" id="ARBA00001933"/>
    </source>
</evidence>
<dbReference type="SUPFAM" id="SSF53383">
    <property type="entry name" value="PLP-dependent transferases"/>
    <property type="match status" value="1"/>
</dbReference>